<reference evidence="7" key="1">
    <citation type="submission" date="2016-10" db="EMBL/GenBank/DDBJ databases">
        <authorList>
            <person name="Varghese N."/>
        </authorList>
    </citation>
    <scope>NUCLEOTIDE SEQUENCE [LARGE SCALE GENOMIC DNA]</scope>
    <source>
        <strain evidence="7">DSM 12489</strain>
    </source>
</reference>
<keyword evidence="2" id="KW-0175">Coiled coil</keyword>
<dbReference type="AlphaFoldDB" id="A0A1H2Q9T3"/>
<dbReference type="Pfam" id="PF25990">
    <property type="entry name" value="Beta-barrel_YknX"/>
    <property type="match status" value="1"/>
</dbReference>
<dbReference type="Gene3D" id="2.40.420.20">
    <property type="match status" value="1"/>
</dbReference>
<dbReference type="PANTHER" id="PTHR30469:SF33">
    <property type="entry name" value="SLR1207 PROTEIN"/>
    <property type="match status" value="1"/>
</dbReference>
<organism evidence="6 7">
    <name type="scientific">Alicyclobacillus hesperidum</name>
    <dbReference type="NCBI Taxonomy" id="89784"/>
    <lineage>
        <taxon>Bacteria</taxon>
        <taxon>Bacillati</taxon>
        <taxon>Bacillota</taxon>
        <taxon>Bacilli</taxon>
        <taxon>Bacillales</taxon>
        <taxon>Alicyclobacillaceae</taxon>
        <taxon>Alicyclobacillus</taxon>
    </lineage>
</organism>
<evidence type="ECO:0000256" key="2">
    <source>
        <dbReference type="SAM" id="Coils"/>
    </source>
</evidence>
<dbReference type="GO" id="GO:1990281">
    <property type="term" value="C:efflux pump complex"/>
    <property type="evidence" value="ECO:0007669"/>
    <property type="project" value="TreeGrafter"/>
</dbReference>
<evidence type="ECO:0000313" key="7">
    <source>
        <dbReference type="Proteomes" id="UP000182589"/>
    </source>
</evidence>
<dbReference type="Proteomes" id="UP000182589">
    <property type="component" value="Unassembled WGS sequence"/>
</dbReference>
<feature type="domain" description="YknX-like beta-barrel" evidence="5">
    <location>
        <begin position="203"/>
        <end position="250"/>
    </location>
</feature>
<dbReference type="SUPFAM" id="SSF111369">
    <property type="entry name" value="HlyD-like secretion proteins"/>
    <property type="match status" value="1"/>
</dbReference>
<proteinExistence type="inferred from homology"/>
<protein>
    <submittedName>
        <fullName evidence="6">RND family efflux transporter, MFP subunit</fullName>
    </submittedName>
</protein>
<dbReference type="GO" id="GO:0015562">
    <property type="term" value="F:efflux transmembrane transporter activity"/>
    <property type="evidence" value="ECO:0007669"/>
    <property type="project" value="TreeGrafter"/>
</dbReference>
<dbReference type="InterPro" id="IPR058637">
    <property type="entry name" value="YknX-like_C"/>
</dbReference>
<dbReference type="InterPro" id="IPR058636">
    <property type="entry name" value="Beta-barrel_YknX"/>
</dbReference>
<evidence type="ECO:0000259" key="4">
    <source>
        <dbReference type="Pfam" id="PF25989"/>
    </source>
</evidence>
<feature type="transmembrane region" description="Helical" evidence="3">
    <location>
        <begin position="12"/>
        <end position="32"/>
    </location>
</feature>
<keyword evidence="3" id="KW-0812">Transmembrane</keyword>
<dbReference type="Gene3D" id="2.40.50.100">
    <property type="match status" value="1"/>
</dbReference>
<sequence length="354" mass="37579">MVREGYSKRRKLVYMVILCVIVIAGLVSAVFWRLRHALVQVQTASVQLQHMQRVTISTGDVRPVNRQIVDATSLPQPVAHLYVAVGQHVHVGQPLLQLNTSAATLAVSQAQTAVTQAQLAYQRALTQYQQAPAALKGLWLPQVDAAQSTLVQAQNQLAEAKAQLNQMTITASVTGIVLIASANGLDAEGNQTPVVEVVSPSKQVVLELSEVDAAQIQAGMAVSMTTDAFPNQVFRGVVKQVAPFASVSASGTPQVQVLVAPQGTLPVPYGYQVNCRISSVTPDKVPTVPYGALVQEGTSYAVYVLRGNRVSLVPVKLGMTSDTAVQVISGLRPGQTVVVNPPDTLTNGEVVKPT</sequence>
<evidence type="ECO:0000256" key="3">
    <source>
        <dbReference type="SAM" id="Phobius"/>
    </source>
</evidence>
<feature type="coiled-coil region" evidence="2">
    <location>
        <begin position="143"/>
        <end position="170"/>
    </location>
</feature>
<dbReference type="NCBIfam" id="TIGR01730">
    <property type="entry name" value="RND_mfp"/>
    <property type="match status" value="1"/>
</dbReference>
<dbReference type="InterPro" id="IPR006143">
    <property type="entry name" value="RND_pump_MFP"/>
</dbReference>
<dbReference type="PANTHER" id="PTHR30469">
    <property type="entry name" value="MULTIDRUG RESISTANCE PROTEIN MDTA"/>
    <property type="match status" value="1"/>
</dbReference>
<accession>A0A1H2Q9T3</accession>
<dbReference type="EMBL" id="FNOJ01000001">
    <property type="protein sequence ID" value="SDW04017.1"/>
    <property type="molecule type" value="Genomic_DNA"/>
</dbReference>
<dbReference type="STRING" id="89784.SAMN04489725_101166"/>
<feature type="domain" description="YknX-like C-terminal permuted SH3-like" evidence="4">
    <location>
        <begin position="287"/>
        <end position="352"/>
    </location>
</feature>
<dbReference type="Pfam" id="PF25989">
    <property type="entry name" value="YknX_C"/>
    <property type="match status" value="1"/>
</dbReference>
<gene>
    <name evidence="6" type="ORF">SAMN04489725_101166</name>
</gene>
<evidence type="ECO:0000313" key="6">
    <source>
        <dbReference type="EMBL" id="SDW04017.1"/>
    </source>
</evidence>
<comment type="similarity">
    <text evidence="1">Belongs to the membrane fusion protein (MFP) (TC 8.A.1) family.</text>
</comment>
<name>A0A1H2Q9T3_9BACL</name>
<keyword evidence="3" id="KW-1133">Transmembrane helix</keyword>
<dbReference type="Gene3D" id="2.40.30.170">
    <property type="match status" value="1"/>
</dbReference>
<evidence type="ECO:0000259" key="5">
    <source>
        <dbReference type="Pfam" id="PF25990"/>
    </source>
</evidence>
<evidence type="ECO:0000256" key="1">
    <source>
        <dbReference type="ARBA" id="ARBA00009477"/>
    </source>
</evidence>
<keyword evidence="3" id="KW-0472">Membrane</keyword>
<keyword evidence="7" id="KW-1185">Reference proteome</keyword>